<dbReference type="InterPro" id="IPR020296">
    <property type="entry name" value="Spore_Cse60"/>
</dbReference>
<organism evidence="1 2">
    <name type="scientific">Effusibacillus lacus</name>
    <dbReference type="NCBI Taxonomy" id="1348429"/>
    <lineage>
        <taxon>Bacteria</taxon>
        <taxon>Bacillati</taxon>
        <taxon>Bacillota</taxon>
        <taxon>Bacilli</taxon>
        <taxon>Bacillales</taxon>
        <taxon>Alicyclobacillaceae</taxon>
        <taxon>Effusibacillus</taxon>
    </lineage>
</organism>
<proteinExistence type="predicted"/>
<accession>A0A292YLI0</accession>
<evidence type="ECO:0000313" key="1">
    <source>
        <dbReference type="EMBL" id="GAX90798.1"/>
    </source>
</evidence>
<comment type="caution">
    <text evidence="1">The sequence shown here is derived from an EMBL/GenBank/DDBJ whole genome shotgun (WGS) entry which is preliminary data.</text>
</comment>
<gene>
    <name evidence="1" type="ORF">EFBL_2440</name>
</gene>
<name>A0A292YLI0_9BACL</name>
<dbReference type="RefSeq" id="WP_096182523.1">
    <property type="nucleotide sequence ID" value="NZ_BDUF01000064.1"/>
</dbReference>
<dbReference type="EMBL" id="BDUF01000064">
    <property type="protein sequence ID" value="GAX90798.1"/>
    <property type="molecule type" value="Genomic_DNA"/>
</dbReference>
<evidence type="ECO:0000313" key="2">
    <source>
        <dbReference type="Proteomes" id="UP000217785"/>
    </source>
</evidence>
<evidence type="ECO:0008006" key="3">
    <source>
        <dbReference type="Google" id="ProtNLM"/>
    </source>
</evidence>
<keyword evidence="2" id="KW-1185">Reference proteome</keyword>
<dbReference type="AlphaFoldDB" id="A0A292YLI0"/>
<sequence length="55" mass="6308">MYQVAIFANSLDHRLEEQVNQFLAKLEEANVVEVKLSCSGDSENPNYTVLVMYKE</sequence>
<dbReference type="Pfam" id="PF10957">
    <property type="entry name" value="Spore_Cse60"/>
    <property type="match status" value="1"/>
</dbReference>
<protein>
    <recommendedName>
        <fullName evidence="3">Sporulation protein cse60</fullName>
    </recommendedName>
</protein>
<reference evidence="2" key="1">
    <citation type="submission" date="2017-07" db="EMBL/GenBank/DDBJ databases">
        <title>Draft genome sequence of Effusibacillus lacus strain skLN1.</title>
        <authorList>
            <person name="Watanabe M."/>
            <person name="Kojima H."/>
            <person name="Fukui M."/>
        </authorList>
    </citation>
    <scope>NUCLEOTIDE SEQUENCE [LARGE SCALE GENOMIC DNA]</scope>
    <source>
        <strain evidence="2">skLN1</strain>
    </source>
</reference>
<dbReference type="Proteomes" id="UP000217785">
    <property type="component" value="Unassembled WGS sequence"/>
</dbReference>